<dbReference type="EMBL" id="FMUX01000001">
    <property type="protein sequence ID" value="SCX84429.1"/>
    <property type="molecule type" value="Genomic_DNA"/>
</dbReference>
<keyword evidence="2" id="KW-1185">Reference proteome</keyword>
<accession>A0A1G5B2M5</accession>
<dbReference type="AlphaFoldDB" id="A0A1G5B2M5"/>
<reference evidence="1 2" key="1">
    <citation type="submission" date="2016-10" db="EMBL/GenBank/DDBJ databases">
        <authorList>
            <person name="de Groot N.N."/>
        </authorList>
    </citation>
    <scope>NUCLEOTIDE SEQUENCE [LARGE SCALE GENOMIC DNA]</scope>
    <source>
        <strain evidence="1 2">AA1</strain>
    </source>
</reference>
<sequence length="311" mass="35602">MGAMVLLSLLLTHAPCRGETAQEIYHAALSSFSMPLSDLMEKEHDSEWNNLFSGFSGSLAFNYPLADTVEESRGPDGTQTETGFRKATVSATFKYNPISYWFASVTFNGYLNFDESNPWCPDCRAPWDPDFSYAFGYDDWHPYTFSLTYANYGGNRINPDKEKGEKVTDFSSGTYSLGWKFPVPRSIEELFIVHPTGGLGGGINYNLTPTYSDLASGEEKSWKQSLSLTLKYTIYKWWYATITCYYYPRPDQQQPWDPDYTYGFGYFDWHPGTVSIQYNNYSGNRYPWNESPEDTGSFKDGSISVLWSWVW</sequence>
<evidence type="ECO:0000313" key="2">
    <source>
        <dbReference type="Proteomes" id="UP000198870"/>
    </source>
</evidence>
<protein>
    <submittedName>
        <fullName evidence="1">Uncharacterized protein</fullName>
    </submittedName>
</protein>
<dbReference type="STRING" id="419481.SAMN05216233_101588"/>
<evidence type="ECO:0000313" key="1">
    <source>
        <dbReference type="EMBL" id="SCX84429.1"/>
    </source>
</evidence>
<proteinExistence type="predicted"/>
<dbReference type="Proteomes" id="UP000198870">
    <property type="component" value="Unassembled WGS sequence"/>
</dbReference>
<gene>
    <name evidence="1" type="ORF">SAMN05216233_101588</name>
</gene>
<organism evidence="1 2">
    <name type="scientific">Desulfoluna spongiiphila</name>
    <dbReference type="NCBI Taxonomy" id="419481"/>
    <lineage>
        <taxon>Bacteria</taxon>
        <taxon>Pseudomonadati</taxon>
        <taxon>Thermodesulfobacteriota</taxon>
        <taxon>Desulfobacteria</taxon>
        <taxon>Desulfobacterales</taxon>
        <taxon>Desulfolunaceae</taxon>
        <taxon>Desulfoluna</taxon>
    </lineage>
</organism>
<name>A0A1G5B2M5_9BACT</name>